<protein>
    <submittedName>
        <fullName evidence="8">Bacterial type II and III secretion system family protein</fullName>
    </submittedName>
</protein>
<evidence type="ECO:0000256" key="4">
    <source>
        <dbReference type="PROSITE-ProRule" id="PRU00339"/>
    </source>
</evidence>
<evidence type="ECO:0000256" key="5">
    <source>
        <dbReference type="RuleBase" id="RU004003"/>
    </source>
</evidence>
<dbReference type="EMBL" id="GL883077">
    <property type="protein sequence ID" value="EGF92619.1"/>
    <property type="molecule type" value="Genomic_DNA"/>
</dbReference>
<keyword evidence="9" id="KW-1185">Reference proteome</keyword>
<dbReference type="RefSeq" id="WP_006271799.1">
    <property type="nucleotide sequence ID" value="NZ_GL883077.1"/>
</dbReference>
<sequence>MVLRHLSMTALLLCSVSACAITQPPSALGMAAHSQPAGARLMQARDALMAGDTSTAMAGFGDAAARNPNDPNAQTLLALTYHAAAKGDPETLDLAAAGYDLALRSDQDAFWAAALAGKAVYDRGRYEEAQGYFARAVMMRPDDTRALLALSMSAYMSGDPQLAALAAERVTQLPADAQTHAEAVRLSGLAYAATGRKAEAWQSYARYAELRPEAAAPMHVRISDLVRTEDAATPVSDGPEVPVAPDQISVDVAIILSQTSQRDSIGINLLDGLTAQYGLQSQRTTTGDAQGNRNMQRTVTEAISIPQLTYNMNLFNRFGQYYQVVARPMLTAYRGEPADFFVGRSAKVAVTGVNFSQLETIDIGTQIKVTPVEITATGTRLRIEVTRSFLSGEPAGNFNESLNTWRQTVSTTVEVAFGTTLILSGLSESVRDSSTTKTPLVGDVPVVGSAFNRRITTDKRDAVLVLVTPSPSMAFAGPQWARPAQIEQLIGQWSTVIAPGSDLGQIAGKLERGRLFTRARNDDARLTWPDLPNDQGEILKDLLLP</sequence>
<dbReference type="SUPFAM" id="SSF48452">
    <property type="entry name" value="TPR-like"/>
    <property type="match status" value="1"/>
</dbReference>
<dbReference type="eggNOG" id="COG1450">
    <property type="taxonomic scope" value="Bacteria"/>
</dbReference>
<dbReference type="InterPro" id="IPR019734">
    <property type="entry name" value="TPR_rpt"/>
</dbReference>
<feature type="chain" id="PRO_5003314092" evidence="6">
    <location>
        <begin position="21"/>
        <end position="545"/>
    </location>
</feature>
<dbReference type="AlphaFoldDB" id="F4QH82"/>
<gene>
    <name evidence="8" type="ORF">ABI_10560</name>
</gene>
<keyword evidence="4" id="KW-0802">TPR repeat</keyword>
<dbReference type="PANTHER" id="PTHR30332:SF24">
    <property type="entry name" value="SECRETIN GSPD-RELATED"/>
    <property type="match status" value="1"/>
</dbReference>
<dbReference type="eggNOG" id="COG3063">
    <property type="taxonomic scope" value="Bacteria"/>
</dbReference>
<proteinExistence type="inferred from homology"/>
<evidence type="ECO:0000313" key="9">
    <source>
        <dbReference type="Proteomes" id="UP000006512"/>
    </source>
</evidence>
<dbReference type="InterPro" id="IPR004846">
    <property type="entry name" value="T2SS/T3SS_dom"/>
</dbReference>
<dbReference type="STRING" id="715226.ABI_10560"/>
<feature type="signal peptide" evidence="6">
    <location>
        <begin position="1"/>
        <end position="20"/>
    </location>
</feature>
<evidence type="ECO:0000256" key="3">
    <source>
        <dbReference type="ARBA" id="ARBA00023136"/>
    </source>
</evidence>
<dbReference type="InterPro" id="IPR011990">
    <property type="entry name" value="TPR-like_helical_dom_sf"/>
</dbReference>
<evidence type="ECO:0000259" key="7">
    <source>
        <dbReference type="Pfam" id="PF00263"/>
    </source>
</evidence>
<keyword evidence="3" id="KW-0472">Membrane</keyword>
<dbReference type="GO" id="GO:0016020">
    <property type="term" value="C:membrane"/>
    <property type="evidence" value="ECO:0007669"/>
    <property type="project" value="UniProtKB-SubCell"/>
</dbReference>
<dbReference type="OrthoDB" id="9775455at2"/>
<evidence type="ECO:0000256" key="1">
    <source>
        <dbReference type="ARBA" id="ARBA00004370"/>
    </source>
</evidence>
<dbReference type="HOGENOM" id="CLU_501220_0_0_5"/>
<dbReference type="Pfam" id="PF00263">
    <property type="entry name" value="Secretin"/>
    <property type="match status" value="1"/>
</dbReference>
<organism evidence="8 9">
    <name type="scientific">Asticcacaulis biprosthecium C19</name>
    <dbReference type="NCBI Taxonomy" id="715226"/>
    <lineage>
        <taxon>Bacteria</taxon>
        <taxon>Pseudomonadati</taxon>
        <taxon>Pseudomonadota</taxon>
        <taxon>Alphaproteobacteria</taxon>
        <taxon>Caulobacterales</taxon>
        <taxon>Caulobacteraceae</taxon>
        <taxon>Asticcacaulis</taxon>
    </lineage>
</organism>
<dbReference type="Gene3D" id="1.25.40.10">
    <property type="entry name" value="Tetratricopeptide repeat domain"/>
    <property type="match status" value="2"/>
</dbReference>
<dbReference type="GO" id="GO:0015627">
    <property type="term" value="C:type II protein secretion system complex"/>
    <property type="evidence" value="ECO:0007669"/>
    <property type="project" value="TreeGrafter"/>
</dbReference>
<feature type="domain" description="Type II/III secretion system secretin-like" evidence="7">
    <location>
        <begin position="322"/>
        <end position="469"/>
    </location>
</feature>
<comment type="subcellular location">
    <subcellularLocation>
        <location evidence="1">Membrane</location>
    </subcellularLocation>
</comment>
<reference evidence="9" key="1">
    <citation type="submission" date="2011-03" db="EMBL/GenBank/DDBJ databases">
        <title>Draft genome sequence of Brevundimonas diminuta.</title>
        <authorList>
            <person name="Brown P.J.B."/>
            <person name="Buechlein A."/>
            <person name="Hemmerich C."/>
            <person name="Brun Y.V."/>
        </authorList>
    </citation>
    <scope>NUCLEOTIDE SEQUENCE [LARGE SCALE GENOMIC DNA]</scope>
    <source>
        <strain evidence="9">C19</strain>
    </source>
</reference>
<dbReference type="PANTHER" id="PTHR30332">
    <property type="entry name" value="PROBABLE GENERAL SECRETION PATHWAY PROTEIN D"/>
    <property type="match status" value="1"/>
</dbReference>
<evidence type="ECO:0000256" key="6">
    <source>
        <dbReference type="SAM" id="SignalP"/>
    </source>
</evidence>
<dbReference type="Proteomes" id="UP000006512">
    <property type="component" value="Unassembled WGS sequence"/>
</dbReference>
<accession>F4QH82</accession>
<dbReference type="GO" id="GO:0009306">
    <property type="term" value="P:protein secretion"/>
    <property type="evidence" value="ECO:0007669"/>
    <property type="project" value="InterPro"/>
</dbReference>
<keyword evidence="2 6" id="KW-0732">Signal</keyword>
<dbReference type="PROSITE" id="PS51257">
    <property type="entry name" value="PROKAR_LIPOPROTEIN"/>
    <property type="match status" value="1"/>
</dbReference>
<feature type="repeat" description="TPR" evidence="4">
    <location>
        <begin position="110"/>
        <end position="143"/>
    </location>
</feature>
<dbReference type="Pfam" id="PF13432">
    <property type="entry name" value="TPR_16"/>
    <property type="match status" value="1"/>
</dbReference>
<dbReference type="PROSITE" id="PS50005">
    <property type="entry name" value="TPR"/>
    <property type="match status" value="1"/>
</dbReference>
<dbReference type="InterPro" id="IPR050810">
    <property type="entry name" value="Bact_Secretion_Sys_Channel"/>
</dbReference>
<evidence type="ECO:0000313" key="8">
    <source>
        <dbReference type="EMBL" id="EGF92619.1"/>
    </source>
</evidence>
<name>F4QH82_9CAUL</name>
<comment type="similarity">
    <text evidence="5">Belongs to the bacterial secretin family.</text>
</comment>
<evidence type="ECO:0000256" key="2">
    <source>
        <dbReference type="ARBA" id="ARBA00022729"/>
    </source>
</evidence>